<evidence type="ECO:0000259" key="2">
    <source>
        <dbReference type="Pfam" id="PF06259"/>
    </source>
</evidence>
<dbReference type="InterPro" id="IPR010427">
    <property type="entry name" value="DUF1023"/>
</dbReference>
<feature type="domain" description="DUF1023" evidence="2">
    <location>
        <begin position="318"/>
        <end position="483"/>
    </location>
</feature>
<protein>
    <submittedName>
        <fullName evidence="3">Alpha/beta hydrolase</fullName>
    </submittedName>
</protein>
<dbReference type="Pfam" id="PF06259">
    <property type="entry name" value="Abhydrolase_8"/>
    <property type="match status" value="1"/>
</dbReference>
<dbReference type="GO" id="GO:0016787">
    <property type="term" value="F:hydrolase activity"/>
    <property type="evidence" value="ECO:0007669"/>
    <property type="project" value="UniProtKB-KW"/>
</dbReference>
<accession>A0ABP7MQY3</accession>
<gene>
    <name evidence="3" type="ORF">GCM10022383_04160</name>
</gene>
<dbReference type="SUPFAM" id="SSF53474">
    <property type="entry name" value="alpha/beta-Hydrolases"/>
    <property type="match status" value="1"/>
</dbReference>
<comment type="caution">
    <text evidence="3">The sequence shown here is derived from an EMBL/GenBank/DDBJ whole genome shotgun (WGS) entry which is preliminary data.</text>
</comment>
<dbReference type="RefSeq" id="WP_344817832.1">
    <property type="nucleotide sequence ID" value="NZ_BAABCP010000001.1"/>
</dbReference>
<dbReference type="Proteomes" id="UP001501591">
    <property type="component" value="Unassembled WGS sequence"/>
</dbReference>
<dbReference type="SUPFAM" id="SSF140453">
    <property type="entry name" value="EsxAB dimer-like"/>
    <property type="match status" value="1"/>
</dbReference>
<reference evidence="4" key="1">
    <citation type="journal article" date="2019" name="Int. J. Syst. Evol. Microbiol.">
        <title>The Global Catalogue of Microorganisms (GCM) 10K type strain sequencing project: providing services to taxonomists for standard genome sequencing and annotation.</title>
        <authorList>
            <consortium name="The Broad Institute Genomics Platform"/>
            <consortium name="The Broad Institute Genome Sequencing Center for Infectious Disease"/>
            <person name="Wu L."/>
            <person name="Ma J."/>
        </authorList>
    </citation>
    <scope>NUCLEOTIDE SEQUENCE [LARGE SCALE GENOMIC DNA]</scope>
    <source>
        <strain evidence="4">JCM 17024</strain>
    </source>
</reference>
<evidence type="ECO:0000313" key="4">
    <source>
        <dbReference type="Proteomes" id="UP001501591"/>
    </source>
</evidence>
<dbReference type="EMBL" id="BAABCP010000001">
    <property type="protein sequence ID" value="GAA3928422.1"/>
    <property type="molecule type" value="Genomic_DNA"/>
</dbReference>
<evidence type="ECO:0000313" key="3">
    <source>
        <dbReference type="EMBL" id="GAA3928422.1"/>
    </source>
</evidence>
<organism evidence="3 4">
    <name type="scientific">Microbacterium soli</name>
    <dbReference type="NCBI Taxonomy" id="446075"/>
    <lineage>
        <taxon>Bacteria</taxon>
        <taxon>Bacillati</taxon>
        <taxon>Actinomycetota</taxon>
        <taxon>Actinomycetes</taxon>
        <taxon>Micrococcales</taxon>
        <taxon>Microbacteriaceae</taxon>
        <taxon>Microbacterium</taxon>
    </lineage>
</organism>
<feature type="region of interest" description="Disordered" evidence="1">
    <location>
        <begin position="559"/>
        <end position="595"/>
    </location>
</feature>
<sequence>MTSTTTVLIPETIDSVDRPDGDPDAVEALATSLLKCAVRLTEFSEEAGLIALARGYWRGKAADAYGEHATRFANAHRPMGETLKRVARGVDVFADQLRTLRSEHTTITSDITSYHRTRTDLVVEVSQAGEATDAQIAAFRERARTLSTRRAGIVLDIEDLRTRTSENEQFLRRLFTGADTVAEAQGANGGISPLAITAIRRMPSESAGPEAMNRWWNGLSEAEQDALIAAYPERIGNTDGLPASARDAANRLRLDADLAELEMKEHDGTLALEDHDRLVNARAARTALKYSDDYVVPGTNDHPGSQLWLYDPEAFGGDGRVAIAVGDLDTADDVSVQIPGIRTEMDDAPSGVRDATLLYESARHSGDGSSVATMFWLGYDAPTDWYDPATLTEGRAADGGERLADAVDGLRASRADHPAHMTAIGHSYGSTTTSYAATDHDLAVDDIALIGSPGTGPADHASDFSVGADHVYDGRNSRDLVAALGEQGWLRKSQLFGLGLGVDPSSEDFGAHRFEAESVDRADHIRNTDDHTRYYERDSESLYNLGRIVDGHGDDVVGADQSYDPWWGPPQDPEIDRTPTADVPGRSDTGLGNEP</sequence>
<dbReference type="InterPro" id="IPR036689">
    <property type="entry name" value="ESAT-6-like_sf"/>
</dbReference>
<evidence type="ECO:0000256" key="1">
    <source>
        <dbReference type="SAM" id="MobiDB-lite"/>
    </source>
</evidence>
<dbReference type="InterPro" id="IPR029058">
    <property type="entry name" value="AB_hydrolase_fold"/>
</dbReference>
<keyword evidence="4" id="KW-1185">Reference proteome</keyword>
<keyword evidence="3" id="KW-0378">Hydrolase</keyword>
<proteinExistence type="predicted"/>
<name>A0ABP7MQY3_9MICO</name>
<dbReference type="Gene3D" id="3.40.50.1820">
    <property type="entry name" value="alpha/beta hydrolase"/>
    <property type="match status" value="1"/>
</dbReference>